<feature type="transmembrane region" description="Helical" evidence="8">
    <location>
        <begin position="12"/>
        <end position="34"/>
    </location>
</feature>
<feature type="transmembrane region" description="Helical" evidence="8">
    <location>
        <begin position="237"/>
        <end position="258"/>
    </location>
</feature>
<sequence length="262" mass="28788">MLSDFLLHINDFSVTTLTAIIVIVSVSAFIHGLIGVGFPLITTPLIATLTDVKTAVLITIIPNITLNLLIIFRGKHWLRTAKKFFLLSLSVTLGTLIGSKILVIGSELVLKGILLFMLTAALLTSKIRFFQFDSNKRRIQFLFGFIAGIMGGSVNISVPFLTMYLVNTDLSPLVMSQIFNICFIVNKVSQAIMLIIDDAFGNFELVSGLMLSLFAVLAQRPGLALQNKISAKSYKSYLHSCTALITLFVLYDFISSLLKTNS</sequence>
<feature type="transmembrane region" description="Helical" evidence="8">
    <location>
        <begin position="84"/>
        <end position="103"/>
    </location>
</feature>
<dbReference type="AlphaFoldDB" id="U3BZI6"/>
<keyword evidence="3" id="KW-0813">Transport</keyword>
<keyword evidence="7 8" id="KW-0472">Membrane</keyword>
<evidence type="ECO:0000313" key="10">
    <source>
        <dbReference type="Proteomes" id="UP000016567"/>
    </source>
</evidence>
<proteinExistence type="inferred from homology"/>
<feature type="transmembrane region" description="Helical" evidence="8">
    <location>
        <begin position="170"/>
        <end position="188"/>
    </location>
</feature>
<comment type="subcellular location">
    <subcellularLocation>
        <location evidence="1 8">Cell membrane</location>
        <topology evidence="1 8">Multi-pass membrane protein</topology>
    </subcellularLocation>
</comment>
<evidence type="ECO:0000256" key="7">
    <source>
        <dbReference type="ARBA" id="ARBA00023136"/>
    </source>
</evidence>
<evidence type="ECO:0000256" key="5">
    <source>
        <dbReference type="ARBA" id="ARBA00022692"/>
    </source>
</evidence>
<dbReference type="Pfam" id="PF01925">
    <property type="entry name" value="TauE"/>
    <property type="match status" value="1"/>
</dbReference>
<name>U3BZI6_9VIBR</name>
<evidence type="ECO:0000256" key="1">
    <source>
        <dbReference type="ARBA" id="ARBA00004651"/>
    </source>
</evidence>
<evidence type="ECO:0000313" key="9">
    <source>
        <dbReference type="EMBL" id="GAD74704.1"/>
    </source>
</evidence>
<dbReference type="eggNOG" id="COG0730">
    <property type="taxonomic scope" value="Bacteria"/>
</dbReference>
<evidence type="ECO:0000256" key="8">
    <source>
        <dbReference type="RuleBase" id="RU363041"/>
    </source>
</evidence>
<feature type="transmembrane region" description="Helical" evidence="8">
    <location>
        <begin position="141"/>
        <end position="164"/>
    </location>
</feature>
<feature type="transmembrane region" description="Helical" evidence="8">
    <location>
        <begin position="200"/>
        <end position="217"/>
    </location>
</feature>
<accession>U3BZI6</accession>
<evidence type="ECO:0000256" key="6">
    <source>
        <dbReference type="ARBA" id="ARBA00022989"/>
    </source>
</evidence>
<comment type="similarity">
    <text evidence="2 8">Belongs to the 4-toluene sulfonate uptake permease (TSUP) (TC 2.A.102) family.</text>
</comment>
<dbReference type="STRING" id="1219077.VAZ01S_013_01120"/>
<evidence type="ECO:0000256" key="3">
    <source>
        <dbReference type="ARBA" id="ARBA00022448"/>
    </source>
</evidence>
<keyword evidence="6 8" id="KW-1133">Transmembrane helix</keyword>
<gene>
    <name evidence="9" type="ORF">VAZ01S_013_01120</name>
</gene>
<keyword evidence="5 8" id="KW-0812">Transmembrane</keyword>
<feature type="transmembrane region" description="Helical" evidence="8">
    <location>
        <begin position="109"/>
        <end position="129"/>
    </location>
</feature>
<evidence type="ECO:0000256" key="2">
    <source>
        <dbReference type="ARBA" id="ARBA00009142"/>
    </source>
</evidence>
<organism evidence="9 10">
    <name type="scientific">Vibrio azureus NBRC 104587</name>
    <dbReference type="NCBI Taxonomy" id="1219077"/>
    <lineage>
        <taxon>Bacteria</taxon>
        <taxon>Pseudomonadati</taxon>
        <taxon>Pseudomonadota</taxon>
        <taxon>Gammaproteobacteria</taxon>
        <taxon>Vibrionales</taxon>
        <taxon>Vibrionaceae</taxon>
        <taxon>Vibrio</taxon>
    </lineage>
</organism>
<evidence type="ECO:0000256" key="4">
    <source>
        <dbReference type="ARBA" id="ARBA00022475"/>
    </source>
</evidence>
<dbReference type="InterPro" id="IPR002781">
    <property type="entry name" value="TM_pro_TauE-like"/>
</dbReference>
<keyword evidence="10" id="KW-1185">Reference proteome</keyword>
<protein>
    <recommendedName>
        <fullName evidence="8">Probable membrane transporter protein</fullName>
    </recommendedName>
</protein>
<reference evidence="9 10" key="1">
    <citation type="submission" date="2013-09" db="EMBL/GenBank/DDBJ databases">
        <title>Whole genome shotgun sequence of Vibrio azureus NBRC 104587.</title>
        <authorList>
            <person name="Isaki S."/>
            <person name="Hosoyama A."/>
            <person name="Numata M."/>
            <person name="Hashimoto M."/>
            <person name="Hosoyama Y."/>
            <person name="Tsuchikane K."/>
            <person name="Noguchi M."/>
            <person name="Hirakata S."/>
            <person name="Ichikawa N."/>
            <person name="Ohji S."/>
            <person name="Yamazoe A."/>
            <person name="Fujita N."/>
        </authorList>
    </citation>
    <scope>NUCLEOTIDE SEQUENCE [LARGE SCALE GENOMIC DNA]</scope>
    <source>
        <strain evidence="9 10">NBRC 104587</strain>
    </source>
</reference>
<comment type="caution">
    <text evidence="9">The sequence shown here is derived from an EMBL/GenBank/DDBJ whole genome shotgun (WGS) entry which is preliminary data.</text>
</comment>
<dbReference type="GO" id="GO:0005886">
    <property type="term" value="C:plasma membrane"/>
    <property type="evidence" value="ECO:0007669"/>
    <property type="project" value="UniProtKB-SubCell"/>
</dbReference>
<dbReference type="InterPro" id="IPR052017">
    <property type="entry name" value="TSUP"/>
</dbReference>
<keyword evidence="4 8" id="KW-1003">Cell membrane</keyword>
<dbReference type="PANTHER" id="PTHR30269">
    <property type="entry name" value="TRANSMEMBRANE PROTEIN YFCA"/>
    <property type="match status" value="1"/>
</dbReference>
<feature type="transmembrane region" description="Helical" evidence="8">
    <location>
        <begin position="54"/>
        <end position="72"/>
    </location>
</feature>
<dbReference type="Proteomes" id="UP000016567">
    <property type="component" value="Unassembled WGS sequence"/>
</dbReference>
<dbReference type="PANTHER" id="PTHR30269:SF32">
    <property type="entry name" value="MEMBRANE TRANSPORTER PROTEIN-RELATED"/>
    <property type="match status" value="1"/>
</dbReference>
<dbReference type="EMBL" id="BATL01000013">
    <property type="protein sequence ID" value="GAD74704.1"/>
    <property type="molecule type" value="Genomic_DNA"/>
</dbReference>